<name>A0AAV9IJ50_9RHOD</name>
<dbReference type="AlphaFoldDB" id="A0AAV9IJ50"/>
<dbReference type="InterPro" id="IPR051063">
    <property type="entry name" value="PDI"/>
</dbReference>
<dbReference type="EMBL" id="JANCYU010000052">
    <property type="protein sequence ID" value="KAK4527457.1"/>
    <property type="molecule type" value="Genomic_DNA"/>
</dbReference>
<evidence type="ECO:0000256" key="3">
    <source>
        <dbReference type="SAM" id="Phobius"/>
    </source>
</evidence>
<evidence type="ECO:0000256" key="1">
    <source>
        <dbReference type="ARBA" id="ARBA00003318"/>
    </source>
</evidence>
<dbReference type="Gene3D" id="3.40.30.10">
    <property type="entry name" value="Glutaredoxin"/>
    <property type="match status" value="1"/>
</dbReference>
<proteinExistence type="inferred from homology"/>
<dbReference type="Pfam" id="PF00085">
    <property type="entry name" value="Thioredoxin"/>
    <property type="match status" value="1"/>
</dbReference>
<keyword evidence="3" id="KW-0812">Transmembrane</keyword>
<dbReference type="InterPro" id="IPR013766">
    <property type="entry name" value="Thioredoxin_domain"/>
</dbReference>
<evidence type="ECO:0000256" key="2">
    <source>
        <dbReference type="ARBA" id="ARBA00006347"/>
    </source>
</evidence>
<dbReference type="SUPFAM" id="SSF52833">
    <property type="entry name" value="Thioredoxin-like"/>
    <property type="match status" value="1"/>
</dbReference>
<keyword evidence="3" id="KW-1133">Transmembrane helix</keyword>
<evidence type="ECO:0000313" key="5">
    <source>
        <dbReference type="EMBL" id="KAK4527457.1"/>
    </source>
</evidence>
<dbReference type="InterPro" id="IPR036249">
    <property type="entry name" value="Thioredoxin-like_sf"/>
</dbReference>
<sequence>MDSRRSLSSSASTLKNQKKQVGIMSRLQLWWIKIRRIDMEYFSWVFMSLFSVAAVLLLIYLASTVKDEPQIRMKNDSKVQVLDFDSYSSVVYSPDKDVVLFIFTTWCGHCLDYIPEYMQLAEKLAHVQDLTFAAIQPRDMPPIARSLDVRSFPVFYLFLRGQKDKPIRWLAEDRKHLEAWIAQYREKNAQGIDSSYSK</sequence>
<protein>
    <recommendedName>
        <fullName evidence="4">Thioredoxin domain-containing protein</fullName>
    </recommendedName>
</protein>
<gene>
    <name evidence="5" type="ORF">GAYE_SCF40G5379</name>
    <name evidence="6" type="ORF">GAYE_SCF46G5791</name>
</gene>
<keyword evidence="7" id="KW-1185">Reference proteome</keyword>
<evidence type="ECO:0000313" key="6">
    <source>
        <dbReference type="EMBL" id="KAK4527858.1"/>
    </source>
</evidence>
<accession>A0AAV9IJ50</accession>
<feature type="transmembrane region" description="Helical" evidence="3">
    <location>
        <begin position="41"/>
        <end position="62"/>
    </location>
</feature>
<organism evidence="5 7">
    <name type="scientific">Galdieria yellowstonensis</name>
    <dbReference type="NCBI Taxonomy" id="3028027"/>
    <lineage>
        <taxon>Eukaryota</taxon>
        <taxon>Rhodophyta</taxon>
        <taxon>Bangiophyceae</taxon>
        <taxon>Galdieriales</taxon>
        <taxon>Galdieriaceae</taxon>
        <taxon>Galdieria</taxon>
    </lineage>
</organism>
<reference evidence="5 7" key="1">
    <citation type="submission" date="2022-07" db="EMBL/GenBank/DDBJ databases">
        <title>Genome-wide signatures of adaptation to extreme environments.</title>
        <authorList>
            <person name="Cho C.H."/>
            <person name="Yoon H.S."/>
        </authorList>
    </citation>
    <scope>NUCLEOTIDE SEQUENCE [LARGE SCALE GENOMIC DNA]</scope>
    <source>
        <strain evidence="5 7">108.79 E11</strain>
    </source>
</reference>
<dbReference type="PROSITE" id="PS51352">
    <property type="entry name" value="THIOREDOXIN_2"/>
    <property type="match status" value="1"/>
</dbReference>
<evidence type="ECO:0000259" key="4">
    <source>
        <dbReference type="PROSITE" id="PS51352"/>
    </source>
</evidence>
<feature type="domain" description="Thioredoxin" evidence="4">
    <location>
        <begin position="56"/>
        <end position="186"/>
    </location>
</feature>
<dbReference type="PROSITE" id="PS00194">
    <property type="entry name" value="THIOREDOXIN_1"/>
    <property type="match status" value="1"/>
</dbReference>
<dbReference type="GO" id="GO:0005783">
    <property type="term" value="C:endoplasmic reticulum"/>
    <property type="evidence" value="ECO:0007669"/>
    <property type="project" value="TreeGrafter"/>
</dbReference>
<comment type="similarity">
    <text evidence="2">Belongs to the protein disulfide isomerase family.</text>
</comment>
<keyword evidence="3" id="KW-0472">Membrane</keyword>
<dbReference type="PANTHER" id="PTHR45672:SF11">
    <property type="entry name" value="PROTEIN DISULFIDE-ISOMERASE C17H9.14C"/>
    <property type="match status" value="1"/>
</dbReference>
<comment type="function">
    <text evidence="1">Participates in various redox reactions through the reversible oxidation of its active center dithiol to a disulfide and catalyzes dithiol-disulfide exchange reactions.</text>
</comment>
<dbReference type="PANTHER" id="PTHR45672">
    <property type="entry name" value="PROTEIN DISULFIDE-ISOMERASE C17H9.14C-RELATED"/>
    <property type="match status" value="1"/>
</dbReference>
<dbReference type="GO" id="GO:0003756">
    <property type="term" value="F:protein disulfide isomerase activity"/>
    <property type="evidence" value="ECO:0007669"/>
    <property type="project" value="TreeGrafter"/>
</dbReference>
<dbReference type="GO" id="GO:0006457">
    <property type="term" value="P:protein folding"/>
    <property type="evidence" value="ECO:0007669"/>
    <property type="project" value="TreeGrafter"/>
</dbReference>
<dbReference type="InterPro" id="IPR017937">
    <property type="entry name" value="Thioredoxin_CS"/>
</dbReference>
<dbReference type="EMBL" id="JANCYU010000057">
    <property type="protein sequence ID" value="KAK4527858.1"/>
    <property type="molecule type" value="Genomic_DNA"/>
</dbReference>
<comment type="caution">
    <text evidence="5">The sequence shown here is derived from an EMBL/GenBank/DDBJ whole genome shotgun (WGS) entry which is preliminary data.</text>
</comment>
<dbReference type="Proteomes" id="UP001300502">
    <property type="component" value="Unassembled WGS sequence"/>
</dbReference>
<evidence type="ECO:0000313" key="7">
    <source>
        <dbReference type="Proteomes" id="UP001300502"/>
    </source>
</evidence>